<feature type="coiled-coil region" evidence="1">
    <location>
        <begin position="62"/>
        <end position="117"/>
    </location>
</feature>
<sequence length="167" mass="18479">MNRIKILSLIAIATLAFSAVPALAHGEDTEERGSNLGPSLKAVLKSGSNKDKDVAEEVLTVVEEHASTNERVNKKKNEVESRHGFRVFLIGSDYKNLGALRSELVTTQNEIERLTKAQGRATDPIVKAEIEAEIQELRATASTTESFIKTHQSKFSLFGWVVRLFSR</sequence>
<dbReference type="AlphaFoldDB" id="A0A1F5XZL5"/>
<comment type="caution">
    <text evidence="3">The sequence shown here is derived from an EMBL/GenBank/DDBJ whole genome shotgun (WGS) entry which is preliminary data.</text>
</comment>
<evidence type="ECO:0000313" key="4">
    <source>
        <dbReference type="Proteomes" id="UP000178894"/>
    </source>
</evidence>
<name>A0A1F5XZL5_9BACT</name>
<evidence type="ECO:0000256" key="2">
    <source>
        <dbReference type="SAM" id="SignalP"/>
    </source>
</evidence>
<accession>A0A1F5XZL5</accession>
<feature type="signal peptide" evidence="2">
    <location>
        <begin position="1"/>
        <end position="24"/>
    </location>
</feature>
<feature type="chain" id="PRO_5009522338" description="DUF5667 domain-containing protein" evidence="2">
    <location>
        <begin position="25"/>
        <end position="167"/>
    </location>
</feature>
<keyword evidence="1" id="KW-0175">Coiled coil</keyword>
<reference evidence="3 4" key="1">
    <citation type="journal article" date="2016" name="Nat. Commun.">
        <title>Thousands of microbial genomes shed light on interconnected biogeochemical processes in an aquifer system.</title>
        <authorList>
            <person name="Anantharaman K."/>
            <person name="Brown C.T."/>
            <person name="Hug L.A."/>
            <person name="Sharon I."/>
            <person name="Castelle C.J."/>
            <person name="Probst A.J."/>
            <person name="Thomas B.C."/>
            <person name="Singh A."/>
            <person name="Wilkins M.J."/>
            <person name="Karaoz U."/>
            <person name="Brodie E.L."/>
            <person name="Williams K.H."/>
            <person name="Hubbard S.S."/>
            <person name="Banfield J.F."/>
        </authorList>
    </citation>
    <scope>NUCLEOTIDE SEQUENCE [LARGE SCALE GENOMIC DNA]</scope>
</reference>
<evidence type="ECO:0000313" key="3">
    <source>
        <dbReference type="EMBL" id="OGF93387.1"/>
    </source>
</evidence>
<keyword evidence="2" id="KW-0732">Signal</keyword>
<organism evidence="3 4">
    <name type="scientific">Candidatus Giovannonibacteria bacterium RIFCSPLOWO2_12_FULL_44_15</name>
    <dbReference type="NCBI Taxonomy" id="1798364"/>
    <lineage>
        <taxon>Bacteria</taxon>
        <taxon>Candidatus Giovannoniibacteriota</taxon>
    </lineage>
</organism>
<dbReference type="EMBL" id="MFIQ01000020">
    <property type="protein sequence ID" value="OGF93387.1"/>
    <property type="molecule type" value="Genomic_DNA"/>
</dbReference>
<dbReference type="Proteomes" id="UP000178894">
    <property type="component" value="Unassembled WGS sequence"/>
</dbReference>
<gene>
    <name evidence="3" type="ORF">A3G54_00160</name>
</gene>
<evidence type="ECO:0008006" key="5">
    <source>
        <dbReference type="Google" id="ProtNLM"/>
    </source>
</evidence>
<protein>
    <recommendedName>
        <fullName evidence="5">DUF5667 domain-containing protein</fullName>
    </recommendedName>
</protein>
<proteinExistence type="predicted"/>
<evidence type="ECO:0000256" key="1">
    <source>
        <dbReference type="SAM" id="Coils"/>
    </source>
</evidence>